<dbReference type="EMBL" id="AAACIV010000006">
    <property type="protein sequence ID" value="EAA7252793.1"/>
    <property type="molecule type" value="Genomic_DNA"/>
</dbReference>
<sequence length="291" mass="33533">MNTLIKNITPVFKNCPEMTTIALWPRSFVYQKGQSEISLVIRLIDIIASKYMHRHAEEYCDITGYCLPLVHEISDEEMRDIAEDCDIAITRIRQKIREAENKVTAQENKISELRNAPLQPTGADNPYGDRYSVKDVIEHETRLLENEKRNCEKTRAICEQAIRLIGTGKNLSHDGGNAWIFAASFDGLEPETNRRINIYKEIISAVSAIVTLRNEEIKFIPYSVMAKYNHLRQEYINDALRTLTKHYYSNGSESIRHAMTLQEYTRISMPRIERDAATALLSVHTEKKDII</sequence>
<dbReference type="Proteomes" id="UP000839682">
    <property type="component" value="Unassembled WGS sequence"/>
</dbReference>
<organism evidence="2">
    <name type="scientific">Salmonella enterica I</name>
    <dbReference type="NCBI Taxonomy" id="59201"/>
    <lineage>
        <taxon>Bacteria</taxon>
        <taxon>Pseudomonadati</taxon>
        <taxon>Pseudomonadota</taxon>
        <taxon>Gammaproteobacteria</taxon>
        <taxon>Enterobacterales</taxon>
        <taxon>Enterobacteriaceae</taxon>
        <taxon>Salmonella</taxon>
    </lineage>
</organism>
<comment type="caution">
    <text evidence="2">The sequence shown here is derived from an EMBL/GenBank/DDBJ whole genome shotgun (WGS) entry which is preliminary data.</text>
</comment>
<name>A0A3V2NSC7_SALET</name>
<gene>
    <name evidence="2" type="ORF">DSF98_08855</name>
</gene>
<keyword evidence="1" id="KW-0175">Coiled coil</keyword>
<evidence type="ECO:0000313" key="2">
    <source>
        <dbReference type="EMBL" id="EAA7252793.1"/>
    </source>
</evidence>
<evidence type="ECO:0000256" key="1">
    <source>
        <dbReference type="SAM" id="Coils"/>
    </source>
</evidence>
<protein>
    <submittedName>
        <fullName evidence="2">Uncharacterized protein</fullName>
    </submittedName>
</protein>
<reference evidence="2" key="1">
    <citation type="submission" date="2018-07" db="EMBL/GenBank/DDBJ databases">
        <authorList>
            <person name="Ashton P.M."/>
            <person name="Dallman T."/>
            <person name="Nair S."/>
            <person name="De Pinna E."/>
            <person name="Peters T."/>
            <person name="Grant K."/>
        </authorList>
    </citation>
    <scope>NUCLEOTIDE SEQUENCE [LARGE SCALE GENOMIC DNA]</scope>
    <source>
        <strain evidence="2">440016</strain>
    </source>
</reference>
<feature type="coiled-coil region" evidence="1">
    <location>
        <begin position="82"/>
        <end position="116"/>
    </location>
</feature>
<proteinExistence type="predicted"/>
<dbReference type="AlphaFoldDB" id="A0A3V2NSC7"/>
<accession>A0A3V2NSC7</accession>